<dbReference type="RefSeq" id="WP_094122067.1">
    <property type="nucleotide sequence ID" value="NZ_MLFN01000089.1"/>
</dbReference>
<dbReference type="AlphaFoldDB" id="A0A1X1BRC1"/>
<accession>A0A1X1BRC1</accession>
<dbReference type="InterPro" id="IPR045691">
    <property type="entry name" value="DUF6056"/>
</dbReference>
<feature type="transmembrane region" description="Helical" evidence="1">
    <location>
        <begin position="77"/>
        <end position="99"/>
    </location>
</feature>
<organism evidence="2 3">
    <name type="scientific">Pantoea conspicua</name>
    <dbReference type="NCBI Taxonomy" id="472705"/>
    <lineage>
        <taxon>Bacteria</taxon>
        <taxon>Pseudomonadati</taxon>
        <taxon>Pseudomonadota</taxon>
        <taxon>Gammaproteobacteria</taxon>
        <taxon>Enterobacterales</taxon>
        <taxon>Erwiniaceae</taxon>
        <taxon>Pantoea</taxon>
    </lineage>
</organism>
<name>A0A1X1BRC1_9GAMM</name>
<keyword evidence="1" id="KW-0472">Membrane</keyword>
<keyword evidence="1" id="KW-1133">Transmembrane helix</keyword>
<feature type="transmembrane region" description="Helical" evidence="1">
    <location>
        <begin position="137"/>
        <end position="154"/>
    </location>
</feature>
<feature type="transmembrane region" description="Helical" evidence="1">
    <location>
        <begin position="166"/>
        <end position="190"/>
    </location>
</feature>
<reference evidence="2 3" key="1">
    <citation type="journal article" date="2017" name="Antonie Van Leeuwenhoek">
        <title>Phylogenomic resolution of the bacterial genus Pantoea and its relationship with Erwinia and Tatumella.</title>
        <authorList>
            <person name="Palmer M."/>
            <person name="Steenkamp E.T."/>
            <person name="Coetzee M.P."/>
            <person name="Chan W.Y."/>
            <person name="van Zyl E."/>
            <person name="De Maayer P."/>
            <person name="Coutinho T.A."/>
            <person name="Blom J."/>
            <person name="Smits T.H."/>
            <person name="Duffy B."/>
            <person name="Venter S.N."/>
        </authorList>
    </citation>
    <scope>NUCLEOTIDE SEQUENCE [LARGE SCALE GENOMIC DNA]</scope>
    <source>
        <strain evidence="2 3">LMG 24534</strain>
    </source>
</reference>
<dbReference type="Pfam" id="PF19528">
    <property type="entry name" value="DUF6056"/>
    <property type="match status" value="1"/>
</dbReference>
<feature type="transmembrane region" description="Helical" evidence="1">
    <location>
        <begin position="283"/>
        <end position="307"/>
    </location>
</feature>
<evidence type="ECO:0000313" key="2">
    <source>
        <dbReference type="EMBL" id="ORM50658.1"/>
    </source>
</evidence>
<keyword evidence="1" id="KW-0812">Transmembrane</keyword>
<dbReference type="OrthoDB" id="2284195at2"/>
<feature type="transmembrane region" description="Helical" evidence="1">
    <location>
        <begin position="328"/>
        <end position="346"/>
    </location>
</feature>
<feature type="transmembrane region" description="Helical" evidence="1">
    <location>
        <begin position="202"/>
        <end position="221"/>
    </location>
</feature>
<feature type="transmembrane region" description="Helical" evidence="1">
    <location>
        <begin position="386"/>
        <end position="403"/>
    </location>
</feature>
<protein>
    <submittedName>
        <fullName evidence="2">Uncharacterized protein</fullName>
    </submittedName>
</protein>
<proteinExistence type="predicted"/>
<keyword evidence="3" id="KW-1185">Reference proteome</keyword>
<dbReference type="Proteomes" id="UP000193933">
    <property type="component" value="Unassembled WGS sequence"/>
</dbReference>
<feature type="transmembrane region" description="Helical" evidence="1">
    <location>
        <begin position="106"/>
        <end position="125"/>
    </location>
</feature>
<dbReference type="EMBL" id="MLFN01000089">
    <property type="protein sequence ID" value="ORM50658.1"/>
    <property type="molecule type" value="Genomic_DNA"/>
</dbReference>
<evidence type="ECO:0000256" key="1">
    <source>
        <dbReference type="SAM" id="Phobius"/>
    </source>
</evidence>
<evidence type="ECO:0000313" key="3">
    <source>
        <dbReference type="Proteomes" id="UP000193933"/>
    </source>
</evidence>
<feature type="transmembrane region" description="Helical" evidence="1">
    <location>
        <begin position="12"/>
        <end position="31"/>
    </location>
</feature>
<sequence length="436" mass="50383">MTVNNLRPLKILGVIYVATILFFIAVSLHTWGADDDKYFSDALINRSLFDFLNFRYHTWTGRILIEGIMVMTINHPWFFKIMIPLSLCVMAASMVKLAAKDRNVGIFTFCLSITLLLLINGDVMGEASWWVTGSYNYLQPIAAGLLSLAIFYTNRHGPLWTKLLSLVLLVFSCFNEIYSIVYAIPAIIAITISRKDYGKYSAIYLISSLVTTGFALTAPGNRERFYKETTRWFPDFPNFNIIDKVALGFDRLSSHLTEQNVLLLVFIGLLVACVTLQKKTISGLQLILMAVLTFKFALFFIFTRYSYPLKAFTHFEFLDFGNIADIKFFFPYAFSLFYFICLYFTHADLVRHSERHNKLTHHLYFRHCFCRYDGVKSDSVCIKLSSGFYFLIFLLYTLFFTWHSTRYNSSGHKVIWKSRPGGRVSRANSNHELFFT</sequence>
<comment type="caution">
    <text evidence="2">The sequence shown here is derived from an EMBL/GenBank/DDBJ whole genome shotgun (WGS) entry which is preliminary data.</text>
</comment>
<gene>
    <name evidence="2" type="ORF">HA41_18620</name>
</gene>